<dbReference type="PANTHER" id="PTHR47666">
    <property type="entry name" value="PROTEIN VASCULAR ASSOCIATED DEATH 1, CHLOROPLASTIC"/>
    <property type="match status" value="1"/>
</dbReference>
<feature type="region of interest" description="Disordered" evidence="5">
    <location>
        <begin position="645"/>
        <end position="680"/>
    </location>
</feature>
<gene>
    <name evidence="8" type="ORF">FNF29_00979</name>
</gene>
<dbReference type="Pfam" id="PF16016">
    <property type="entry name" value="VASt"/>
    <property type="match status" value="1"/>
</dbReference>
<evidence type="ECO:0000256" key="1">
    <source>
        <dbReference type="ARBA" id="ARBA00004167"/>
    </source>
</evidence>
<dbReference type="PANTHER" id="PTHR47666:SF1">
    <property type="entry name" value="PROTEIN VASCULAR ASSOCIATED DEATH 1, CHLOROPLASTIC"/>
    <property type="match status" value="1"/>
</dbReference>
<dbReference type="InterPro" id="IPR011993">
    <property type="entry name" value="PH-like_dom_sf"/>
</dbReference>
<dbReference type="EMBL" id="VLTN01000003">
    <property type="protein sequence ID" value="KAA0156870.1"/>
    <property type="molecule type" value="Genomic_DNA"/>
</dbReference>
<dbReference type="InterPro" id="IPR031968">
    <property type="entry name" value="VASt"/>
</dbReference>
<protein>
    <recommendedName>
        <fullName evidence="7">VASt domain-containing protein</fullName>
    </recommendedName>
</protein>
<comment type="subcellular location">
    <subcellularLocation>
        <location evidence="1">Membrane</location>
        <topology evidence="1">Single-pass membrane protein</topology>
    </subcellularLocation>
</comment>
<comment type="caution">
    <text evidence="8">The sequence shown here is derived from an EMBL/GenBank/DDBJ whole genome shotgun (WGS) entry which is preliminary data.</text>
</comment>
<evidence type="ECO:0000256" key="3">
    <source>
        <dbReference type="ARBA" id="ARBA00022989"/>
    </source>
</evidence>
<dbReference type="PROSITE" id="PS51778">
    <property type="entry name" value="VAST"/>
    <property type="match status" value="1"/>
</dbReference>
<name>A0A5A8CXG0_CAFRO</name>
<feature type="region of interest" description="Disordered" evidence="5">
    <location>
        <begin position="306"/>
        <end position="353"/>
    </location>
</feature>
<keyword evidence="2 6" id="KW-0812">Transmembrane</keyword>
<dbReference type="GO" id="GO:0016020">
    <property type="term" value="C:membrane"/>
    <property type="evidence" value="ECO:0007669"/>
    <property type="project" value="UniProtKB-SubCell"/>
</dbReference>
<accession>A0A5A8CXG0</accession>
<keyword evidence="4 6" id="KW-0472">Membrane</keyword>
<feature type="compositionally biased region" description="Low complexity" evidence="5">
    <location>
        <begin position="1"/>
        <end position="21"/>
    </location>
</feature>
<evidence type="ECO:0000256" key="6">
    <source>
        <dbReference type="SAM" id="Phobius"/>
    </source>
</evidence>
<dbReference type="AlphaFoldDB" id="A0A5A8CXG0"/>
<feature type="region of interest" description="Disordered" evidence="5">
    <location>
        <begin position="1"/>
        <end position="42"/>
    </location>
</feature>
<proteinExistence type="predicted"/>
<feature type="transmembrane region" description="Helical" evidence="6">
    <location>
        <begin position="705"/>
        <end position="727"/>
    </location>
</feature>
<evidence type="ECO:0000256" key="2">
    <source>
        <dbReference type="ARBA" id="ARBA00022692"/>
    </source>
</evidence>
<evidence type="ECO:0000256" key="5">
    <source>
        <dbReference type="SAM" id="MobiDB-lite"/>
    </source>
</evidence>
<dbReference type="Proteomes" id="UP000323011">
    <property type="component" value="Unassembled WGS sequence"/>
</dbReference>
<feature type="domain" description="VASt" evidence="7">
    <location>
        <begin position="270"/>
        <end position="499"/>
    </location>
</feature>
<dbReference type="Gene3D" id="2.30.29.30">
    <property type="entry name" value="Pleckstrin-homology domain (PH domain)/Phosphotyrosine-binding domain (PTB)"/>
    <property type="match status" value="1"/>
</dbReference>
<evidence type="ECO:0000259" key="7">
    <source>
        <dbReference type="PROSITE" id="PS51778"/>
    </source>
</evidence>
<dbReference type="InterPro" id="IPR004182">
    <property type="entry name" value="GRAM"/>
</dbReference>
<keyword evidence="9" id="KW-1185">Reference proteome</keyword>
<feature type="compositionally biased region" description="Low complexity" evidence="5">
    <location>
        <begin position="665"/>
        <end position="680"/>
    </location>
</feature>
<evidence type="ECO:0000313" key="9">
    <source>
        <dbReference type="Proteomes" id="UP000323011"/>
    </source>
</evidence>
<feature type="transmembrane region" description="Helical" evidence="6">
    <location>
        <begin position="599"/>
        <end position="619"/>
    </location>
</feature>
<organism evidence="8 9">
    <name type="scientific">Cafeteria roenbergensis</name>
    <name type="common">Marine flagellate</name>
    <dbReference type="NCBI Taxonomy" id="33653"/>
    <lineage>
        <taxon>Eukaryota</taxon>
        <taxon>Sar</taxon>
        <taxon>Stramenopiles</taxon>
        <taxon>Bigyra</taxon>
        <taxon>Opalozoa</taxon>
        <taxon>Bicosoecida</taxon>
        <taxon>Cafeteriaceae</taxon>
        <taxon>Cafeteria</taxon>
    </lineage>
</organism>
<sequence>MASAGAASRTSAASPARSASRSDVESEGTGTGPEPSLKECARGFPKTASDTARALVHSLFKLPPADVLFSDFACALEEMPAGGAANPAPRASLYGRLYVTSSAICFFADAASWEGVAVRKVLPFKYVDRLHQHRVAWMLPAMLLSVSAKGIRRSYLLRGFFGSGRDEALSLCKVLLQHWQPGRFREITTPESAAGGPAAVVAGPPSSINATAAAEAGFDSLELEEGAAAGALVGSAASGGGRAGRPRAGTETAAAVDPEALAEVVAALGSGRSLADATLPCTVSGFWRELLSDDAGFGALDANRAQGNTEVSVGQWEEREGAAGATPRAPGRRPRPSLAQQAGDGAGSQDEVPHLQAHPRLVRAVRFRKKVSGVAFVPSTRVEQRHSLWRLAGEEGHLRLVLVIATRSLDVPYGDTFVIVETWLVEPAAGEAGGGGGGGQAGGGEAEAPSRCRLRIAARVQFESRGILSGQIESMSIAGMAPTVQAWLERARAHVAAAASRAGAHGRGALDAAAQRRTGPAAVRDLFTEEQLQLATAPDEQGGGAARWAGLAWLSLAGDSAAHPPVAPEALGEASGSDLLRDYGRLYREGAATRRAARLWSALAVSLAFAALAFAALVAGGWAPVAAGDPAAAAALPAPLACDAPAPGESGEAPGAGGDGFLANSSGAGDDAPSSSPGAAAARRHARLLSQVLDEMRSIRTQRDAAAPAWLTIAAVIAIVLVAASLVPARIVLDALGWPQPA</sequence>
<keyword evidence="3 6" id="KW-1133">Transmembrane helix</keyword>
<evidence type="ECO:0000256" key="4">
    <source>
        <dbReference type="ARBA" id="ARBA00023136"/>
    </source>
</evidence>
<reference evidence="8 9" key="1">
    <citation type="submission" date="2019-07" db="EMBL/GenBank/DDBJ databases">
        <title>Genomes of Cafeteria roenbergensis.</title>
        <authorList>
            <person name="Fischer M.G."/>
            <person name="Hackl T."/>
            <person name="Roman M."/>
        </authorList>
    </citation>
    <scope>NUCLEOTIDE SEQUENCE [LARGE SCALE GENOMIC DNA]</scope>
    <source>
        <strain evidence="8 9">BVI</strain>
    </source>
</reference>
<dbReference type="Pfam" id="PF02893">
    <property type="entry name" value="GRAM"/>
    <property type="match status" value="1"/>
</dbReference>
<evidence type="ECO:0000313" key="8">
    <source>
        <dbReference type="EMBL" id="KAA0156870.1"/>
    </source>
</evidence>